<organism evidence="1 2">
    <name type="scientific">Proteus penneri</name>
    <dbReference type="NCBI Taxonomy" id="102862"/>
    <lineage>
        <taxon>Bacteria</taxon>
        <taxon>Pseudomonadati</taxon>
        <taxon>Pseudomonadota</taxon>
        <taxon>Gammaproteobacteria</taxon>
        <taxon>Enterobacterales</taxon>
        <taxon>Morganellaceae</taxon>
        <taxon>Proteus</taxon>
    </lineage>
</organism>
<proteinExistence type="predicted"/>
<dbReference type="Proteomes" id="UP000183920">
    <property type="component" value="Unassembled WGS sequence"/>
</dbReference>
<dbReference type="RefSeq" id="WP_072062904.1">
    <property type="nucleotide sequence ID" value="NZ_CVRY01000001.1"/>
</dbReference>
<dbReference type="EMBL" id="CVRY01000001">
    <property type="protein sequence ID" value="CRL59665.1"/>
    <property type="molecule type" value="Genomic_DNA"/>
</dbReference>
<evidence type="ECO:0000313" key="2">
    <source>
        <dbReference type="Proteomes" id="UP000183920"/>
    </source>
</evidence>
<name>A0A0G4Q1G7_9GAMM</name>
<reference evidence="2" key="1">
    <citation type="submission" date="2015-06" db="EMBL/GenBank/DDBJ databases">
        <authorList>
            <person name="Urmite Genomes"/>
        </authorList>
    </citation>
    <scope>NUCLEOTIDE SEQUENCE [LARGE SCALE GENOMIC DNA]</scope>
    <source>
        <strain evidence="2">CSUR P1867</strain>
    </source>
</reference>
<sequence length="200" mass="23623">MGLLLDINWYPGQARNHSWIAMDKNGCISMMLNNGYGWLPKCILKINNIKESLNDLCEYIDCESEKYSNDVNKKGEYFIDLYSSWVYKRYKNKQEIINNFNFRLENKKNCDAELATKMGMFYFEALEGQSIGEDYPIGYEGETKMGDYFRFIVPTIYATIKDIPEELRKYIVVSDSLDFTKDRLLDNNKISDYFTRMYSE</sequence>
<dbReference type="AlphaFoldDB" id="A0A0G4Q1G7"/>
<accession>A0A0G4Q1G7</accession>
<evidence type="ECO:0000313" key="1">
    <source>
        <dbReference type="EMBL" id="CRL59665.1"/>
    </source>
</evidence>
<gene>
    <name evidence="1" type="ORF">BN1804_00560</name>
</gene>
<protein>
    <submittedName>
        <fullName evidence="1">Uncharacterized protein</fullName>
    </submittedName>
</protein>